<dbReference type="SUPFAM" id="SSF46565">
    <property type="entry name" value="Chaperone J-domain"/>
    <property type="match status" value="1"/>
</dbReference>
<keyword evidence="1" id="KW-0143">Chaperone</keyword>
<dbReference type="InterPro" id="IPR001623">
    <property type="entry name" value="DnaJ_domain"/>
</dbReference>
<comment type="caution">
    <text evidence="3">The sequence shown here is derived from an EMBL/GenBank/DDBJ whole genome shotgun (WGS) entry which is preliminary data.</text>
</comment>
<proteinExistence type="predicted"/>
<name>A0ABR2XE85_9PEZI</name>
<dbReference type="Proteomes" id="UP001465668">
    <property type="component" value="Unassembled WGS sequence"/>
</dbReference>
<dbReference type="PROSITE" id="PS50076">
    <property type="entry name" value="DNAJ_2"/>
    <property type="match status" value="1"/>
</dbReference>
<evidence type="ECO:0000313" key="3">
    <source>
        <dbReference type="EMBL" id="KAK9772010.1"/>
    </source>
</evidence>
<feature type="domain" description="J" evidence="2">
    <location>
        <begin position="11"/>
        <end position="68"/>
    </location>
</feature>
<evidence type="ECO:0000313" key="4">
    <source>
        <dbReference type="Proteomes" id="UP001465668"/>
    </source>
</evidence>
<sequence>MSNRANLTFEEARATLGVSTGASRLELKKAFAKLALKHHPDKASSSTQPHEKFIQIRECYDLLFAVSEEGSDCTSASNTSVPQSVAQYSNKNQLRCFDPSSGPTPPRRPAFYSSFNPPPKIQAAVSKEELNQIRCILNDLSEQHSTLSQLVEQWFQGNFVPSSKAKNTASMFTSVYKIVGVSLRDALIRLQNLPAGDYGCQMVKDLRGFATETERFLSLVRVVLEKNPKEETEEVKQDDAIRKKMKPGLELEMLITLATAPQPPVYYNPPPTVW</sequence>
<dbReference type="SMART" id="SM00271">
    <property type="entry name" value="DnaJ"/>
    <property type="match status" value="1"/>
</dbReference>
<organism evidence="3 4">
    <name type="scientific">Seiridium cardinale</name>
    <dbReference type="NCBI Taxonomy" id="138064"/>
    <lineage>
        <taxon>Eukaryota</taxon>
        <taxon>Fungi</taxon>
        <taxon>Dikarya</taxon>
        <taxon>Ascomycota</taxon>
        <taxon>Pezizomycotina</taxon>
        <taxon>Sordariomycetes</taxon>
        <taxon>Xylariomycetidae</taxon>
        <taxon>Amphisphaeriales</taxon>
        <taxon>Sporocadaceae</taxon>
        <taxon>Seiridium</taxon>
    </lineage>
</organism>
<dbReference type="Pfam" id="PF00226">
    <property type="entry name" value="DnaJ"/>
    <property type="match status" value="1"/>
</dbReference>
<dbReference type="CDD" id="cd06257">
    <property type="entry name" value="DnaJ"/>
    <property type="match status" value="1"/>
</dbReference>
<evidence type="ECO:0000256" key="1">
    <source>
        <dbReference type="ARBA" id="ARBA00023186"/>
    </source>
</evidence>
<gene>
    <name evidence="3" type="ORF">SCAR479_11329</name>
</gene>
<dbReference type="PANTHER" id="PTHR44360">
    <property type="entry name" value="DNAJ HOMOLOG SUBFAMILY B MEMBER 9"/>
    <property type="match status" value="1"/>
</dbReference>
<dbReference type="EMBL" id="JARVKM010000067">
    <property type="protein sequence ID" value="KAK9772010.1"/>
    <property type="molecule type" value="Genomic_DNA"/>
</dbReference>
<dbReference type="PRINTS" id="PR00625">
    <property type="entry name" value="JDOMAIN"/>
</dbReference>
<protein>
    <recommendedName>
        <fullName evidence="2">J domain-containing protein</fullName>
    </recommendedName>
</protein>
<accession>A0ABR2XE85</accession>
<keyword evidence="4" id="KW-1185">Reference proteome</keyword>
<dbReference type="Gene3D" id="1.10.287.110">
    <property type="entry name" value="DnaJ domain"/>
    <property type="match status" value="1"/>
</dbReference>
<evidence type="ECO:0000259" key="2">
    <source>
        <dbReference type="PROSITE" id="PS50076"/>
    </source>
</evidence>
<dbReference type="PANTHER" id="PTHR44360:SF1">
    <property type="entry name" value="DNAJ HOMOLOG SUBFAMILY B MEMBER 9"/>
    <property type="match status" value="1"/>
</dbReference>
<dbReference type="InterPro" id="IPR051948">
    <property type="entry name" value="Hsp70_co-chaperone_J-domain"/>
</dbReference>
<reference evidence="3 4" key="1">
    <citation type="submission" date="2024-02" db="EMBL/GenBank/DDBJ databases">
        <title>First draft genome assembly of two strains of Seiridium cardinale.</title>
        <authorList>
            <person name="Emiliani G."/>
            <person name="Scali E."/>
        </authorList>
    </citation>
    <scope>NUCLEOTIDE SEQUENCE [LARGE SCALE GENOMIC DNA]</scope>
    <source>
        <strain evidence="3 4">BM-138-000479</strain>
    </source>
</reference>
<dbReference type="InterPro" id="IPR036869">
    <property type="entry name" value="J_dom_sf"/>
</dbReference>